<feature type="compositionally biased region" description="Acidic residues" evidence="1">
    <location>
        <begin position="490"/>
        <end position="514"/>
    </location>
</feature>
<gene>
    <name evidence="3" type="ORF">M0813_18023</name>
</gene>
<keyword evidence="4" id="KW-1185">Reference proteome</keyword>
<reference evidence="3" key="1">
    <citation type="submission" date="2022-08" db="EMBL/GenBank/DDBJ databases">
        <title>Novel sulfate-reducing endosymbionts in the free-living metamonad Anaeramoeba.</title>
        <authorList>
            <person name="Jerlstrom-Hultqvist J."/>
            <person name="Cepicka I."/>
            <person name="Gallot-Lavallee L."/>
            <person name="Salas-Leiva D."/>
            <person name="Curtis B.A."/>
            <person name="Zahonova K."/>
            <person name="Pipaliya S."/>
            <person name="Dacks J."/>
            <person name="Roger A.J."/>
        </authorList>
    </citation>
    <scope>NUCLEOTIDE SEQUENCE</scope>
    <source>
        <strain evidence="3">Schooner1</strain>
    </source>
</reference>
<proteinExistence type="predicted"/>
<dbReference type="InterPro" id="IPR011333">
    <property type="entry name" value="SKP1/BTB/POZ_sf"/>
</dbReference>
<evidence type="ECO:0000313" key="4">
    <source>
        <dbReference type="Proteomes" id="UP001150062"/>
    </source>
</evidence>
<dbReference type="PROSITE" id="PS50097">
    <property type="entry name" value="BTB"/>
    <property type="match status" value="1"/>
</dbReference>
<accession>A0ABQ8YTJ7</accession>
<organism evidence="3 4">
    <name type="scientific">Anaeramoeba flamelloides</name>
    <dbReference type="NCBI Taxonomy" id="1746091"/>
    <lineage>
        <taxon>Eukaryota</taxon>
        <taxon>Metamonada</taxon>
        <taxon>Anaeramoebidae</taxon>
        <taxon>Anaeramoeba</taxon>
    </lineage>
</organism>
<dbReference type="EMBL" id="JAOAOG010000119">
    <property type="protein sequence ID" value="KAJ6247927.1"/>
    <property type="molecule type" value="Genomic_DNA"/>
</dbReference>
<dbReference type="Pfam" id="PF00651">
    <property type="entry name" value="BTB"/>
    <property type="match status" value="1"/>
</dbReference>
<dbReference type="SUPFAM" id="SSF50985">
    <property type="entry name" value="RCC1/BLIP-II"/>
    <property type="match status" value="1"/>
</dbReference>
<feature type="region of interest" description="Disordered" evidence="1">
    <location>
        <begin position="477"/>
        <end position="548"/>
    </location>
</feature>
<evidence type="ECO:0000259" key="2">
    <source>
        <dbReference type="PROSITE" id="PS50097"/>
    </source>
</evidence>
<dbReference type="PANTHER" id="PTHR45982">
    <property type="entry name" value="REGULATOR OF CHROMOSOME CONDENSATION"/>
    <property type="match status" value="1"/>
</dbReference>
<dbReference type="Gene3D" id="3.30.710.10">
    <property type="entry name" value="Potassium Channel Kv1.1, Chain A"/>
    <property type="match status" value="1"/>
</dbReference>
<dbReference type="PANTHER" id="PTHR45982:SF1">
    <property type="entry name" value="REGULATOR OF CHROMOSOME CONDENSATION"/>
    <property type="match status" value="1"/>
</dbReference>
<dbReference type="Gene3D" id="2.130.10.30">
    <property type="entry name" value="Regulator of chromosome condensation 1/beta-lactamase-inhibitor protein II"/>
    <property type="match status" value="1"/>
</dbReference>
<dbReference type="SUPFAM" id="SSF54695">
    <property type="entry name" value="POZ domain"/>
    <property type="match status" value="1"/>
</dbReference>
<evidence type="ECO:0000256" key="1">
    <source>
        <dbReference type="SAM" id="MobiDB-lite"/>
    </source>
</evidence>
<name>A0ABQ8YTJ7_9EUKA</name>
<evidence type="ECO:0000313" key="3">
    <source>
        <dbReference type="EMBL" id="KAJ6247927.1"/>
    </source>
</evidence>
<comment type="caution">
    <text evidence="3">The sequence shown here is derived from an EMBL/GenBank/DDBJ whole genome shotgun (WGS) entry which is preliminary data.</text>
</comment>
<feature type="compositionally biased region" description="Basic and acidic residues" evidence="1">
    <location>
        <begin position="515"/>
        <end position="548"/>
    </location>
</feature>
<feature type="domain" description="BTB" evidence="2">
    <location>
        <begin position="558"/>
        <end position="614"/>
    </location>
</feature>
<dbReference type="CDD" id="cd18186">
    <property type="entry name" value="BTB_POZ_ZBTB_KLHL-like"/>
    <property type="match status" value="1"/>
</dbReference>
<dbReference type="InterPro" id="IPR000210">
    <property type="entry name" value="BTB/POZ_dom"/>
</dbReference>
<protein>
    <recommendedName>
        <fullName evidence="2">BTB domain-containing protein</fullName>
    </recommendedName>
</protein>
<dbReference type="Proteomes" id="UP001150062">
    <property type="component" value="Unassembled WGS sequence"/>
</dbReference>
<dbReference type="InterPro" id="IPR009091">
    <property type="entry name" value="RCC1/BLIP-II"/>
</dbReference>
<dbReference type="InterPro" id="IPR051553">
    <property type="entry name" value="Ran_GTPase-activating"/>
</dbReference>
<sequence length="672" mass="79008">MNKKNDNLKEIDIKEIKIQNQQIEENNNHSPIYFFGSEKFNFLSSGQKQIKTTASKGKIVLGTLTNFETIISITTYFDEQSQRILIQTSSTDFVCFYINPNSIKCFNYHFKAEKIHKIRSNLSNAMILTNKGNVYSLGTSHLFSELPFTDPENCKETIPRQLGKDAPTDHILPIELFQNIERIFSNKFSRSLYFAKTTSNKIYVCGKNNWKFYKILKKSKEIPYIEVPNVYKKSVKKIIDSTYHSLLLTNNGQLYSSGKRVYNGFKISTIAYKKITYFRNIIIQQVETGPECTLVLSNQNKFYYWGNFFKVSQLNSRELKQVDQIPQILIPDIKPFYSSINIFCGVDSNFIYQSKCENPLIMDFQHLFKMQLITDVEFKNTSIKSHKLFLELRLKKNIEQIVDVLNNYSEKKILIFLNWIYTGSIQNLSLIESIYQKIQKDFKNVKSFKQDIALLYNDNETKDFSIIIKNCKVVNSKGKRKGGKEKKREEEEEEEEENENENDDEDEKEEEKEEEKENSNKNENLMIKKDSSKVSENDEKDTKNHEKKENVDEFDDVKIIKIHKLILVARSGLFRALFEFKDQITEINDYSGKSFECLNIFFNFLYTQKLEIPNNKKKFQIISELEDIADYFQLNEYSLLTHQLEQIKCNLKLIKLNKNLKIKTAPIHKYMI</sequence>